<proteinExistence type="predicted"/>
<dbReference type="Gene3D" id="3.30.70.3270">
    <property type="match status" value="1"/>
</dbReference>
<organism evidence="6 7">
    <name type="scientific">Clostridium lentum</name>
    <dbReference type="NCBI Taxonomy" id="2763037"/>
    <lineage>
        <taxon>Bacteria</taxon>
        <taxon>Bacillati</taxon>
        <taxon>Bacillota</taxon>
        <taxon>Clostridia</taxon>
        <taxon>Eubacteriales</taxon>
        <taxon>Clostridiaceae</taxon>
        <taxon>Clostridium</taxon>
    </lineage>
</organism>
<keyword evidence="7" id="KW-1185">Reference proteome</keyword>
<dbReference type="GO" id="GO:0046872">
    <property type="term" value="F:metal ion binding"/>
    <property type="evidence" value="ECO:0007669"/>
    <property type="project" value="UniProtKB-KW"/>
</dbReference>
<comment type="caution">
    <text evidence="6">The sequence shown here is derived from an EMBL/GenBank/DDBJ whole genome shotgun (WGS) entry which is preliminary data.</text>
</comment>
<evidence type="ECO:0000256" key="2">
    <source>
        <dbReference type="ARBA" id="ARBA00022737"/>
    </source>
</evidence>
<keyword evidence="4" id="KW-0411">Iron-sulfur</keyword>
<evidence type="ECO:0000313" key="6">
    <source>
        <dbReference type="EMBL" id="MBC5640846.1"/>
    </source>
</evidence>
<dbReference type="PANTHER" id="PTHR10849">
    <property type="entry name" value="NADH DEHYDROGENASE UBIQUINONE IRON-SULFUR PROTEIN 8, MITOCHONDRIAL"/>
    <property type="match status" value="1"/>
</dbReference>
<feature type="domain" description="4Fe-4S ferredoxin-type" evidence="5">
    <location>
        <begin position="73"/>
        <end position="102"/>
    </location>
</feature>
<dbReference type="Proteomes" id="UP000662088">
    <property type="component" value="Unassembled WGS sequence"/>
</dbReference>
<dbReference type="RefSeq" id="WP_022211537.1">
    <property type="nucleotide sequence ID" value="NZ_JACOOQ010000018.1"/>
</dbReference>
<accession>A0A8I0AAE3</accession>
<protein>
    <submittedName>
        <fullName evidence="6">4Fe-4S binding protein</fullName>
    </submittedName>
</protein>
<dbReference type="InterPro" id="IPR010226">
    <property type="entry name" value="NADH_quinone_OxRdtase_chainI"/>
</dbReference>
<dbReference type="GO" id="GO:0051539">
    <property type="term" value="F:4 iron, 4 sulfur cluster binding"/>
    <property type="evidence" value="ECO:0007669"/>
    <property type="project" value="InterPro"/>
</dbReference>
<keyword evidence="2" id="KW-0677">Repeat</keyword>
<evidence type="ECO:0000256" key="4">
    <source>
        <dbReference type="ARBA" id="ARBA00023014"/>
    </source>
</evidence>
<keyword evidence="1" id="KW-0479">Metal-binding</keyword>
<feature type="domain" description="4Fe-4S ferredoxin-type" evidence="5">
    <location>
        <begin position="36"/>
        <end position="65"/>
    </location>
</feature>
<sequence>MFKIPFLTEGIKNVFKKPITEEGSIEELKSADNYRGRLSFNEDACIGCGLCIRVCAGNAITKSIKPVEDGQEITMSFDMASCTFCGLCQDFCSKKAITLTNDPIMVQKNKDNLKVQGTFIKKMPSKVKIEKKVSK</sequence>
<dbReference type="GO" id="GO:0003954">
    <property type="term" value="F:NADH dehydrogenase activity"/>
    <property type="evidence" value="ECO:0007669"/>
    <property type="project" value="TreeGrafter"/>
</dbReference>
<name>A0A8I0AAE3_9CLOT</name>
<dbReference type="GO" id="GO:0009060">
    <property type="term" value="P:aerobic respiration"/>
    <property type="evidence" value="ECO:0007669"/>
    <property type="project" value="TreeGrafter"/>
</dbReference>
<dbReference type="PROSITE" id="PS51379">
    <property type="entry name" value="4FE4S_FER_2"/>
    <property type="match status" value="2"/>
</dbReference>
<keyword evidence="3" id="KW-0408">Iron</keyword>
<dbReference type="GO" id="GO:0016020">
    <property type="term" value="C:membrane"/>
    <property type="evidence" value="ECO:0007669"/>
    <property type="project" value="InterPro"/>
</dbReference>
<dbReference type="EMBL" id="JACOOQ010000018">
    <property type="protein sequence ID" value="MBC5640846.1"/>
    <property type="molecule type" value="Genomic_DNA"/>
</dbReference>
<dbReference type="PANTHER" id="PTHR10849:SF35">
    <property type="entry name" value="FORMATE HYDROGENLYASE SUBUNIT 6-RELATED"/>
    <property type="match status" value="1"/>
</dbReference>
<dbReference type="AlphaFoldDB" id="A0A8I0AAE3"/>
<gene>
    <name evidence="6" type="ORF">H8R92_10515</name>
</gene>
<dbReference type="InterPro" id="IPR017896">
    <property type="entry name" value="4Fe4S_Fe-S-bd"/>
</dbReference>
<evidence type="ECO:0000259" key="5">
    <source>
        <dbReference type="PROSITE" id="PS51379"/>
    </source>
</evidence>
<evidence type="ECO:0000256" key="1">
    <source>
        <dbReference type="ARBA" id="ARBA00022723"/>
    </source>
</evidence>
<reference evidence="6" key="1">
    <citation type="submission" date="2020-08" db="EMBL/GenBank/DDBJ databases">
        <title>Genome public.</title>
        <authorList>
            <person name="Liu C."/>
            <person name="Sun Q."/>
        </authorList>
    </citation>
    <scope>NUCLEOTIDE SEQUENCE</scope>
    <source>
        <strain evidence="6">NSJ-42</strain>
    </source>
</reference>
<evidence type="ECO:0000256" key="3">
    <source>
        <dbReference type="ARBA" id="ARBA00023004"/>
    </source>
</evidence>
<dbReference type="SUPFAM" id="SSF54862">
    <property type="entry name" value="4Fe-4S ferredoxins"/>
    <property type="match status" value="1"/>
</dbReference>
<evidence type="ECO:0000313" key="7">
    <source>
        <dbReference type="Proteomes" id="UP000662088"/>
    </source>
</evidence>
<dbReference type="Pfam" id="PF12838">
    <property type="entry name" value="Fer4_7"/>
    <property type="match status" value="1"/>
</dbReference>